<name>Q9XP35_BRUMA</name>
<sequence>TTNDLLKKKSINNQSAFSSCSCYFTSSIRQSDSVFFSMLLQMFFFYKCSHWIISVNFRQFMSFHFNSCWSTYVMNGMMAPFSITQAVNFFGIFPFLIDLFNCMFKFFHPFLLIIWMEIPSKLFFFIFEAFLFFSLRSFCRLLFSLFFSRLLSSRLTFSSSYCRSSSHFFSSSAFFL</sequence>
<accession>Q9XP35</accession>
<feature type="non-terminal residue" evidence="2">
    <location>
        <position position="176"/>
    </location>
</feature>
<keyword evidence="1" id="KW-0812">Transmembrane</keyword>
<keyword evidence="1" id="KW-0472">Membrane</keyword>
<reference evidence="2" key="1">
    <citation type="submission" date="1998-10" db="EMBL/GenBank/DDBJ databases">
        <title>Brugia malayi: Cytokine-induced changes in RNA expression in L3 larvae.</title>
        <authorList>
            <person name="Isseroff H."/>
            <person name="Marovich M."/>
            <person name="Kubofcik J."/>
            <person name="Vijaykumar A."/>
            <person name="Murphy J."/>
            <person name="Nutman T.B."/>
        </authorList>
    </citation>
    <scope>NUCLEOTIDE SEQUENCE</scope>
</reference>
<geneLocation type="mitochondrion" evidence="2"/>
<proteinExistence type="evidence at transcript level"/>
<dbReference type="EMBL" id="AF100630">
    <property type="protein sequence ID" value="AAD44519.1"/>
    <property type="molecule type" value="mRNA"/>
</dbReference>
<organism evidence="2">
    <name type="scientific">Brugia malayi</name>
    <name type="common">Filarial nematode worm</name>
    <dbReference type="NCBI Taxonomy" id="6279"/>
    <lineage>
        <taxon>Eukaryota</taxon>
        <taxon>Metazoa</taxon>
        <taxon>Ecdysozoa</taxon>
        <taxon>Nematoda</taxon>
        <taxon>Chromadorea</taxon>
        <taxon>Rhabditida</taxon>
        <taxon>Spirurina</taxon>
        <taxon>Spiruromorpha</taxon>
        <taxon>Filarioidea</taxon>
        <taxon>Onchocercidae</taxon>
        <taxon>Brugia</taxon>
    </lineage>
</organism>
<dbReference type="AlphaFoldDB" id="Q9XP35"/>
<evidence type="ECO:0000256" key="1">
    <source>
        <dbReference type="SAM" id="Phobius"/>
    </source>
</evidence>
<evidence type="ECO:0000313" key="2">
    <source>
        <dbReference type="EMBL" id="AAD44519.1"/>
    </source>
</evidence>
<keyword evidence="2" id="KW-0496">Mitochondrion</keyword>
<keyword evidence="1" id="KW-1133">Transmembrane helix</keyword>
<protein>
    <submittedName>
        <fullName evidence="2">Uncharacterized protein</fullName>
    </submittedName>
</protein>
<feature type="transmembrane region" description="Helical" evidence="1">
    <location>
        <begin position="34"/>
        <end position="53"/>
    </location>
</feature>
<feature type="non-terminal residue" evidence="2">
    <location>
        <position position="1"/>
    </location>
</feature>